<keyword evidence="3" id="KW-1185">Reference proteome</keyword>
<feature type="transmembrane region" description="Helical" evidence="1">
    <location>
        <begin position="170"/>
        <end position="190"/>
    </location>
</feature>
<feature type="transmembrane region" description="Helical" evidence="1">
    <location>
        <begin position="7"/>
        <end position="26"/>
    </location>
</feature>
<evidence type="ECO:0000313" key="3">
    <source>
        <dbReference type="Proteomes" id="UP000624279"/>
    </source>
</evidence>
<organism evidence="2 3">
    <name type="scientific">Undibacterium flavidum</name>
    <dbReference type="NCBI Taxonomy" id="2762297"/>
    <lineage>
        <taxon>Bacteria</taxon>
        <taxon>Pseudomonadati</taxon>
        <taxon>Pseudomonadota</taxon>
        <taxon>Betaproteobacteria</taxon>
        <taxon>Burkholderiales</taxon>
        <taxon>Oxalobacteraceae</taxon>
        <taxon>Undibacterium</taxon>
    </lineage>
</organism>
<dbReference type="EMBL" id="JACOGA010000005">
    <property type="protein sequence ID" value="MBC3873192.1"/>
    <property type="molecule type" value="Genomic_DNA"/>
</dbReference>
<keyword evidence="1" id="KW-0812">Transmembrane</keyword>
<evidence type="ECO:0000313" key="2">
    <source>
        <dbReference type="EMBL" id="MBC3873192.1"/>
    </source>
</evidence>
<accession>A0ABR6Y987</accession>
<sequence>MTRKSGLSLSLIAWIFLLFVPVAYWLSNLVNSPVFIAERDLIPMSVQLLQPPEIIVPVRGGDRSPYLRLSLRDTDSLQLGDVMPVQVQAQVQAQVQGTVRGWDFLQKETTQVQLLALHENQQLVIFVAAENQHNDLRRIWKIQKDGQVILDLNETQRAERLLAEYKQESANVMILFFALLGAGLLSIAGLRKLRRIPVNGNSDFAG</sequence>
<dbReference type="RefSeq" id="WP_186941238.1">
    <property type="nucleotide sequence ID" value="NZ_JACOGA010000005.1"/>
</dbReference>
<keyword evidence="1" id="KW-1133">Transmembrane helix</keyword>
<name>A0ABR6Y987_9BURK</name>
<comment type="caution">
    <text evidence="2">The sequence shown here is derived from an EMBL/GenBank/DDBJ whole genome shotgun (WGS) entry which is preliminary data.</text>
</comment>
<gene>
    <name evidence="2" type="ORF">H8K55_06295</name>
</gene>
<evidence type="ECO:0000256" key="1">
    <source>
        <dbReference type="SAM" id="Phobius"/>
    </source>
</evidence>
<dbReference type="Proteomes" id="UP000624279">
    <property type="component" value="Unassembled WGS sequence"/>
</dbReference>
<reference evidence="2 3" key="1">
    <citation type="submission" date="2020-08" db="EMBL/GenBank/DDBJ databases">
        <title>Novel species isolated from subtropical streams in China.</title>
        <authorList>
            <person name="Lu H."/>
        </authorList>
    </citation>
    <scope>NUCLEOTIDE SEQUENCE [LARGE SCALE GENOMIC DNA]</scope>
    <source>
        <strain evidence="2 3">LX15W</strain>
    </source>
</reference>
<keyword evidence="1" id="KW-0472">Membrane</keyword>
<protein>
    <submittedName>
        <fullName evidence="2">Uncharacterized protein</fullName>
    </submittedName>
</protein>
<proteinExistence type="predicted"/>